<dbReference type="AlphaFoldDB" id="A0A9J6HBL5"/>
<organism evidence="1 2">
    <name type="scientific">Haemaphysalis longicornis</name>
    <name type="common">Bush tick</name>
    <dbReference type="NCBI Taxonomy" id="44386"/>
    <lineage>
        <taxon>Eukaryota</taxon>
        <taxon>Metazoa</taxon>
        <taxon>Ecdysozoa</taxon>
        <taxon>Arthropoda</taxon>
        <taxon>Chelicerata</taxon>
        <taxon>Arachnida</taxon>
        <taxon>Acari</taxon>
        <taxon>Parasitiformes</taxon>
        <taxon>Ixodida</taxon>
        <taxon>Ixodoidea</taxon>
        <taxon>Ixodidae</taxon>
        <taxon>Haemaphysalinae</taxon>
        <taxon>Haemaphysalis</taxon>
    </lineage>
</organism>
<dbReference type="EMBL" id="JABSTR010001631">
    <property type="protein sequence ID" value="KAH9384125.1"/>
    <property type="molecule type" value="Genomic_DNA"/>
</dbReference>
<sequence>MLSDRRRAKQVYQQTAQAPGIKTASRIPEGSFNQQIVIQVQAVQNLIVVSTPNDEYAEILCEVTSLQLGAATYNILPYIKPFPGIVRGVIHGLDVGTTTEQLPYIIASSGPRIVQARMLGKSTSAVVTYEDLMCLFTFVRMDVTPTADRTADLSSAAGCGDIGHRLDVCPTPEVSLCAQCHAQNTHAPRYANCADSTILRQAGSALRNSTRRRHPCTYGNGSLGHCQCTNGIPNISRQHFTGRLSSKCKPPLRDNIAHRIK</sequence>
<accession>A0A9J6HBL5</accession>
<name>A0A9J6HBL5_HAELO</name>
<dbReference type="VEuPathDB" id="VectorBase:HLOH_056201"/>
<comment type="caution">
    <text evidence="1">The sequence shown here is derived from an EMBL/GenBank/DDBJ whole genome shotgun (WGS) entry which is preliminary data.</text>
</comment>
<protein>
    <submittedName>
        <fullName evidence="1">Uncharacterized protein</fullName>
    </submittedName>
</protein>
<keyword evidence="2" id="KW-1185">Reference proteome</keyword>
<evidence type="ECO:0000313" key="1">
    <source>
        <dbReference type="EMBL" id="KAH9384125.1"/>
    </source>
</evidence>
<proteinExistence type="predicted"/>
<evidence type="ECO:0000313" key="2">
    <source>
        <dbReference type="Proteomes" id="UP000821853"/>
    </source>
</evidence>
<gene>
    <name evidence="1" type="ORF">HPB48_026112</name>
</gene>
<reference evidence="1 2" key="1">
    <citation type="journal article" date="2020" name="Cell">
        <title>Large-Scale Comparative Analyses of Tick Genomes Elucidate Their Genetic Diversity and Vector Capacities.</title>
        <authorList>
            <consortium name="Tick Genome and Microbiome Consortium (TIGMIC)"/>
            <person name="Jia N."/>
            <person name="Wang J."/>
            <person name="Shi W."/>
            <person name="Du L."/>
            <person name="Sun Y."/>
            <person name="Zhan W."/>
            <person name="Jiang J.F."/>
            <person name="Wang Q."/>
            <person name="Zhang B."/>
            <person name="Ji P."/>
            <person name="Bell-Sakyi L."/>
            <person name="Cui X.M."/>
            <person name="Yuan T.T."/>
            <person name="Jiang B.G."/>
            <person name="Yang W.F."/>
            <person name="Lam T.T."/>
            <person name="Chang Q.C."/>
            <person name="Ding S.J."/>
            <person name="Wang X.J."/>
            <person name="Zhu J.G."/>
            <person name="Ruan X.D."/>
            <person name="Zhao L."/>
            <person name="Wei J.T."/>
            <person name="Ye R.Z."/>
            <person name="Que T.C."/>
            <person name="Du C.H."/>
            <person name="Zhou Y.H."/>
            <person name="Cheng J.X."/>
            <person name="Dai P.F."/>
            <person name="Guo W.B."/>
            <person name="Han X.H."/>
            <person name="Huang E.J."/>
            <person name="Li L.F."/>
            <person name="Wei W."/>
            <person name="Gao Y.C."/>
            <person name="Liu J.Z."/>
            <person name="Shao H.Z."/>
            <person name="Wang X."/>
            <person name="Wang C.C."/>
            <person name="Yang T.C."/>
            <person name="Huo Q.B."/>
            <person name="Li W."/>
            <person name="Chen H.Y."/>
            <person name="Chen S.E."/>
            <person name="Zhou L.G."/>
            <person name="Ni X.B."/>
            <person name="Tian J.H."/>
            <person name="Sheng Y."/>
            <person name="Liu T."/>
            <person name="Pan Y.S."/>
            <person name="Xia L.Y."/>
            <person name="Li J."/>
            <person name="Zhao F."/>
            <person name="Cao W.C."/>
        </authorList>
    </citation>
    <scope>NUCLEOTIDE SEQUENCE [LARGE SCALE GENOMIC DNA]</scope>
    <source>
        <strain evidence="1">HaeL-2018</strain>
    </source>
</reference>
<dbReference type="Proteomes" id="UP000821853">
    <property type="component" value="Unassembled WGS sequence"/>
</dbReference>